<protein>
    <submittedName>
        <fullName evidence="6">ATP-binding cassette domain-containing protein</fullName>
    </submittedName>
</protein>
<keyword evidence="3 6" id="KW-0067">ATP-binding</keyword>
<dbReference type="InterPro" id="IPR017871">
    <property type="entry name" value="ABC_transporter-like_CS"/>
</dbReference>
<evidence type="ECO:0000256" key="4">
    <source>
        <dbReference type="ARBA" id="ARBA00022967"/>
    </source>
</evidence>
<dbReference type="PROSITE" id="PS00211">
    <property type="entry name" value="ABC_TRANSPORTER_1"/>
    <property type="match status" value="1"/>
</dbReference>
<evidence type="ECO:0000313" key="7">
    <source>
        <dbReference type="Proteomes" id="UP000334019"/>
    </source>
</evidence>
<keyword evidence="7" id="KW-1185">Reference proteome</keyword>
<keyword evidence="1" id="KW-0813">Transport</keyword>
<dbReference type="PANTHER" id="PTHR43423">
    <property type="entry name" value="ABC TRANSPORTER I FAMILY MEMBER 17"/>
    <property type="match status" value="1"/>
</dbReference>
<keyword evidence="2" id="KW-0547">Nucleotide-binding</keyword>
<dbReference type="InterPro" id="IPR027417">
    <property type="entry name" value="P-loop_NTPase"/>
</dbReference>
<dbReference type="KEGG" id="atq:GH723_12410"/>
<dbReference type="Proteomes" id="UP000334019">
    <property type="component" value="Chromosome"/>
</dbReference>
<dbReference type="GO" id="GO:0035435">
    <property type="term" value="P:phosphate ion transmembrane transport"/>
    <property type="evidence" value="ECO:0007669"/>
    <property type="project" value="InterPro"/>
</dbReference>
<dbReference type="InterPro" id="IPR005670">
    <property type="entry name" value="PstB-like"/>
</dbReference>
<evidence type="ECO:0000256" key="2">
    <source>
        <dbReference type="ARBA" id="ARBA00022741"/>
    </source>
</evidence>
<accession>A0A5Q2RJW6</accession>
<dbReference type="CDD" id="cd03260">
    <property type="entry name" value="ABC_PstB_phosphate_transporter"/>
    <property type="match status" value="1"/>
</dbReference>
<evidence type="ECO:0000256" key="3">
    <source>
        <dbReference type="ARBA" id="ARBA00022840"/>
    </source>
</evidence>
<sequence>MFSLHDVVVAIDDARPLDGITLDLPGRGVTVILGASGSGKSTLLRLLNRLEVPTSGTVRFHGRDLDEIDPLALRRQVGMVFQRPTLFPGTVRDNLRVARPDADDATLERMLERVGLPVALLDRVGDDLSGGEAQRACLARTLITEPEVLLMDEVTSSLDPRASQLLEERTQQLAGAGEVPVVWVTHDLDQAVRLDPEPIVLTQGRLADAEERAAFLAGIPDRTTQDEGAS</sequence>
<dbReference type="SUPFAM" id="SSF52540">
    <property type="entry name" value="P-loop containing nucleoside triphosphate hydrolases"/>
    <property type="match status" value="1"/>
</dbReference>
<evidence type="ECO:0000313" key="6">
    <source>
        <dbReference type="EMBL" id="QGG97098.1"/>
    </source>
</evidence>
<dbReference type="GO" id="GO:0016887">
    <property type="term" value="F:ATP hydrolysis activity"/>
    <property type="evidence" value="ECO:0007669"/>
    <property type="project" value="InterPro"/>
</dbReference>
<dbReference type="PANTHER" id="PTHR43423:SF1">
    <property type="entry name" value="ABC TRANSPORTER I FAMILY MEMBER 17"/>
    <property type="match status" value="1"/>
</dbReference>
<proteinExistence type="predicted"/>
<dbReference type="InterPro" id="IPR003439">
    <property type="entry name" value="ABC_transporter-like_ATP-bd"/>
</dbReference>
<evidence type="ECO:0000256" key="1">
    <source>
        <dbReference type="ARBA" id="ARBA00022448"/>
    </source>
</evidence>
<dbReference type="GO" id="GO:0005315">
    <property type="term" value="F:phosphate transmembrane transporter activity"/>
    <property type="evidence" value="ECO:0007669"/>
    <property type="project" value="InterPro"/>
</dbReference>
<dbReference type="Gene3D" id="3.40.50.300">
    <property type="entry name" value="P-loop containing nucleotide triphosphate hydrolases"/>
    <property type="match status" value="1"/>
</dbReference>
<dbReference type="GO" id="GO:0016020">
    <property type="term" value="C:membrane"/>
    <property type="evidence" value="ECO:0007669"/>
    <property type="project" value="InterPro"/>
</dbReference>
<dbReference type="InterPro" id="IPR003593">
    <property type="entry name" value="AAA+_ATPase"/>
</dbReference>
<dbReference type="SMART" id="SM00382">
    <property type="entry name" value="AAA"/>
    <property type="match status" value="1"/>
</dbReference>
<dbReference type="EMBL" id="CP045851">
    <property type="protein sequence ID" value="QGG97098.1"/>
    <property type="molecule type" value="Genomic_DNA"/>
</dbReference>
<dbReference type="GO" id="GO:0005524">
    <property type="term" value="F:ATP binding"/>
    <property type="evidence" value="ECO:0007669"/>
    <property type="project" value="UniProtKB-KW"/>
</dbReference>
<reference evidence="6 7" key="1">
    <citation type="submission" date="2019-11" db="EMBL/GenBank/DDBJ databases">
        <authorList>
            <person name="He Y."/>
        </authorList>
    </citation>
    <scope>NUCLEOTIDE SEQUENCE [LARGE SCALE GENOMIC DNA]</scope>
    <source>
        <strain evidence="6 7">SCSIO 58843</strain>
    </source>
</reference>
<dbReference type="PROSITE" id="PS50893">
    <property type="entry name" value="ABC_TRANSPORTER_2"/>
    <property type="match status" value="1"/>
</dbReference>
<keyword evidence="4" id="KW-1278">Translocase</keyword>
<dbReference type="Pfam" id="PF00005">
    <property type="entry name" value="ABC_tran"/>
    <property type="match status" value="1"/>
</dbReference>
<gene>
    <name evidence="6" type="ORF">GH723_12410</name>
</gene>
<feature type="domain" description="ABC transporter" evidence="5">
    <location>
        <begin position="2"/>
        <end position="228"/>
    </location>
</feature>
<dbReference type="AlphaFoldDB" id="A0A5Q2RJW6"/>
<evidence type="ECO:0000259" key="5">
    <source>
        <dbReference type="PROSITE" id="PS50893"/>
    </source>
</evidence>
<organism evidence="6 7">
    <name type="scientific">Actinomarinicola tropica</name>
    <dbReference type="NCBI Taxonomy" id="2789776"/>
    <lineage>
        <taxon>Bacteria</taxon>
        <taxon>Bacillati</taxon>
        <taxon>Actinomycetota</taxon>
        <taxon>Acidimicrobiia</taxon>
        <taxon>Acidimicrobiales</taxon>
        <taxon>Iamiaceae</taxon>
        <taxon>Actinomarinicola</taxon>
    </lineage>
</organism>
<name>A0A5Q2RJW6_9ACTN</name>